<dbReference type="Proteomes" id="UP000023152">
    <property type="component" value="Unassembled WGS sequence"/>
</dbReference>
<dbReference type="Gene3D" id="3.40.50.2020">
    <property type="match status" value="1"/>
</dbReference>
<reference evidence="3 4" key="1">
    <citation type="journal article" date="2013" name="Curr. Biol.">
        <title>The Genome of the Foraminiferan Reticulomyxa filosa.</title>
        <authorList>
            <person name="Glockner G."/>
            <person name="Hulsmann N."/>
            <person name="Schleicher M."/>
            <person name="Noegel A.A."/>
            <person name="Eichinger L."/>
            <person name="Gallinger C."/>
            <person name="Pawlowski J."/>
            <person name="Sierra R."/>
            <person name="Euteneuer U."/>
            <person name="Pillet L."/>
            <person name="Moustafa A."/>
            <person name="Platzer M."/>
            <person name="Groth M."/>
            <person name="Szafranski K."/>
            <person name="Schliwa M."/>
        </authorList>
    </citation>
    <scope>NUCLEOTIDE SEQUENCE [LARGE SCALE GENOMIC DNA]</scope>
</reference>
<feature type="region of interest" description="Disordered" evidence="1">
    <location>
        <begin position="116"/>
        <end position="208"/>
    </location>
</feature>
<evidence type="ECO:0000256" key="2">
    <source>
        <dbReference type="SAM" id="Phobius"/>
    </source>
</evidence>
<keyword evidence="2" id="KW-0472">Membrane</keyword>
<feature type="transmembrane region" description="Helical" evidence="2">
    <location>
        <begin position="20"/>
        <end position="44"/>
    </location>
</feature>
<gene>
    <name evidence="3" type="ORF">RFI_14523</name>
</gene>
<evidence type="ECO:0000313" key="4">
    <source>
        <dbReference type="Proteomes" id="UP000023152"/>
    </source>
</evidence>
<keyword evidence="2" id="KW-1133">Transmembrane helix</keyword>
<feature type="compositionally biased region" description="Basic and acidic residues" evidence="1">
    <location>
        <begin position="127"/>
        <end position="149"/>
    </location>
</feature>
<evidence type="ECO:0000313" key="3">
    <source>
        <dbReference type="EMBL" id="ETO22668.1"/>
    </source>
</evidence>
<feature type="compositionally biased region" description="Polar residues" evidence="1">
    <location>
        <begin position="198"/>
        <end position="208"/>
    </location>
</feature>
<dbReference type="AlphaFoldDB" id="X6N9S6"/>
<keyword evidence="2" id="KW-0812">Transmembrane</keyword>
<comment type="caution">
    <text evidence="3">The sequence shown here is derived from an EMBL/GenBank/DDBJ whole genome shotgun (WGS) entry which is preliminary data.</text>
</comment>
<name>X6N9S6_RETFI</name>
<evidence type="ECO:0000256" key="1">
    <source>
        <dbReference type="SAM" id="MobiDB-lite"/>
    </source>
</evidence>
<dbReference type="InterPro" id="IPR029057">
    <property type="entry name" value="PRTase-like"/>
</dbReference>
<organism evidence="3 4">
    <name type="scientific">Reticulomyxa filosa</name>
    <dbReference type="NCBI Taxonomy" id="46433"/>
    <lineage>
        <taxon>Eukaryota</taxon>
        <taxon>Sar</taxon>
        <taxon>Rhizaria</taxon>
        <taxon>Retaria</taxon>
        <taxon>Foraminifera</taxon>
        <taxon>Monothalamids</taxon>
        <taxon>Reticulomyxidae</taxon>
        <taxon>Reticulomyxa</taxon>
    </lineage>
</organism>
<dbReference type="EMBL" id="ASPP01010556">
    <property type="protein sequence ID" value="ETO22668.1"/>
    <property type="molecule type" value="Genomic_DNA"/>
</dbReference>
<feature type="compositionally biased region" description="Basic and acidic residues" evidence="1">
    <location>
        <begin position="156"/>
        <end position="194"/>
    </location>
</feature>
<keyword evidence="4" id="KW-1185">Reference proteome</keyword>
<protein>
    <submittedName>
        <fullName evidence="3">Uncharacterized protein</fullName>
    </submittedName>
</protein>
<proteinExistence type="predicted"/>
<accession>X6N9S6</accession>
<sequence length="208" mass="23868">MPKDIKSRIVLLFHPSLYKMNYILELMLYCELFSPLCFFVFSFLHTNLKKKKKLGANEKDIIIFTFIASRAALVALAERFAQIHVWCVCVDAVKHGKLTPGIGSFKHRYKYVNLKKSKQKQTQPTSGEDKEKTKDKTEGSPADNPKKNGNDTPVEPEVKNEGDKEQDMETEMRSENFVEVDNKLKEPDERKELELVPPSSNSTTAQER</sequence>